<dbReference type="InterPro" id="IPR006527">
    <property type="entry name" value="F-box-assoc_dom_typ1"/>
</dbReference>
<dbReference type="SUPFAM" id="SSF81383">
    <property type="entry name" value="F-box domain"/>
    <property type="match status" value="1"/>
</dbReference>
<dbReference type="Proteomes" id="UP001630127">
    <property type="component" value="Unassembled WGS sequence"/>
</dbReference>
<evidence type="ECO:0000313" key="2">
    <source>
        <dbReference type="EMBL" id="KAL3520977.1"/>
    </source>
</evidence>
<dbReference type="InterPro" id="IPR036047">
    <property type="entry name" value="F-box-like_dom_sf"/>
</dbReference>
<dbReference type="Pfam" id="PF00646">
    <property type="entry name" value="F-box"/>
    <property type="match status" value="1"/>
</dbReference>
<gene>
    <name evidence="2" type="ORF">ACH5RR_019126</name>
</gene>
<dbReference type="CDD" id="cd22157">
    <property type="entry name" value="F-box_AtFBW1-like"/>
    <property type="match status" value="1"/>
</dbReference>
<dbReference type="InterPro" id="IPR017451">
    <property type="entry name" value="F-box-assoc_interact_dom"/>
</dbReference>
<dbReference type="Pfam" id="PF07734">
    <property type="entry name" value="FBA_1"/>
    <property type="match status" value="1"/>
</dbReference>
<name>A0ABD2ZNG3_9GENT</name>
<feature type="domain" description="F-box" evidence="1">
    <location>
        <begin position="1"/>
        <end position="47"/>
    </location>
</feature>
<dbReference type="SMART" id="SM00256">
    <property type="entry name" value="FBOX"/>
    <property type="match status" value="1"/>
</dbReference>
<dbReference type="InterPro" id="IPR001810">
    <property type="entry name" value="F-box_dom"/>
</dbReference>
<dbReference type="PANTHER" id="PTHR31672">
    <property type="entry name" value="BNACNNG10540D PROTEIN"/>
    <property type="match status" value="1"/>
</dbReference>
<dbReference type="PROSITE" id="PS50181">
    <property type="entry name" value="FBOX"/>
    <property type="match status" value="1"/>
</dbReference>
<accession>A0ABD2ZNG3</accession>
<dbReference type="PANTHER" id="PTHR31672:SF13">
    <property type="entry name" value="F-BOX PROTEIN CPR30-LIKE"/>
    <property type="match status" value="1"/>
</dbReference>
<evidence type="ECO:0000313" key="3">
    <source>
        <dbReference type="Proteomes" id="UP001630127"/>
    </source>
</evidence>
<keyword evidence="3" id="KW-1185">Reference proteome</keyword>
<proteinExistence type="predicted"/>
<dbReference type="Gene3D" id="1.20.1280.50">
    <property type="match status" value="1"/>
</dbReference>
<protein>
    <recommendedName>
        <fullName evidence="1">F-box domain-containing protein</fullName>
    </recommendedName>
</protein>
<organism evidence="2 3">
    <name type="scientific">Cinchona calisaya</name>
    <dbReference type="NCBI Taxonomy" id="153742"/>
    <lineage>
        <taxon>Eukaryota</taxon>
        <taxon>Viridiplantae</taxon>
        <taxon>Streptophyta</taxon>
        <taxon>Embryophyta</taxon>
        <taxon>Tracheophyta</taxon>
        <taxon>Spermatophyta</taxon>
        <taxon>Magnoliopsida</taxon>
        <taxon>eudicotyledons</taxon>
        <taxon>Gunneridae</taxon>
        <taxon>Pentapetalae</taxon>
        <taxon>asterids</taxon>
        <taxon>lamiids</taxon>
        <taxon>Gentianales</taxon>
        <taxon>Rubiaceae</taxon>
        <taxon>Cinchonoideae</taxon>
        <taxon>Cinchoneae</taxon>
        <taxon>Cinchona</taxon>
    </lineage>
</organism>
<dbReference type="NCBIfam" id="TIGR01640">
    <property type="entry name" value="F_box_assoc_1"/>
    <property type="match status" value="1"/>
</dbReference>
<reference evidence="2 3" key="1">
    <citation type="submission" date="2024-11" db="EMBL/GenBank/DDBJ databases">
        <title>A near-complete genome assembly of Cinchona calisaya.</title>
        <authorList>
            <person name="Lian D.C."/>
            <person name="Zhao X.W."/>
            <person name="Wei L."/>
        </authorList>
    </citation>
    <scope>NUCLEOTIDE SEQUENCE [LARGE SCALE GENOMIC DNA]</scope>
    <source>
        <tissue evidence="2">Nenye</tissue>
    </source>
</reference>
<dbReference type="AlphaFoldDB" id="A0ABD2ZNG3"/>
<comment type="caution">
    <text evidence="2">The sequence shown here is derived from an EMBL/GenBank/DDBJ whole genome shotgun (WGS) entry which is preliminary data.</text>
</comment>
<dbReference type="EMBL" id="JBJUIK010000008">
    <property type="protein sequence ID" value="KAL3520977.1"/>
    <property type="molecule type" value="Genomic_DNA"/>
</dbReference>
<sequence length="331" mass="38493">MDHHHLPEDVLIEILLRLPVKSLVRLERVCKSWRALIKSPRFIAIHLSHAKNNDRLLIKRTRTLYPRPKREEEPFFYLSIHSNIESDSSTSALSAPEKIYTPERCIFVQRIGFGYDSNKDDYKVVTLIVIFHLGRRSKKLEIYSSRTDSWRQIDNAAFPDMVYSRSSVFFKGSFHWSAYDEAKRRPTVFSLHMSDEVFRDIIEPPTDACAYGFPGIDVLGESLALISWSIGPIEQVTFEIWVMEEYGVVESWTKKYCIGPGFGEPLACWKNELLFYSQCGCWLLLCSFPDKEIRKFDVCAQHRQFSVVVYKESLVSIKRSGAEFQQHEGWS</sequence>
<dbReference type="InterPro" id="IPR050796">
    <property type="entry name" value="SCF_F-box_component"/>
</dbReference>
<evidence type="ECO:0000259" key="1">
    <source>
        <dbReference type="PROSITE" id="PS50181"/>
    </source>
</evidence>